<protein>
    <submittedName>
        <fullName evidence="2">Heavy metal-binding protein</fullName>
    </submittedName>
</protein>
<evidence type="ECO:0000313" key="2">
    <source>
        <dbReference type="EMBL" id="MRH43871.1"/>
    </source>
</evidence>
<dbReference type="CDD" id="cd00371">
    <property type="entry name" value="HMA"/>
    <property type="match status" value="1"/>
</dbReference>
<dbReference type="EMBL" id="WJNG01000012">
    <property type="protein sequence ID" value="MRH43871.1"/>
    <property type="molecule type" value="Genomic_DNA"/>
</dbReference>
<evidence type="ECO:0000313" key="3">
    <source>
        <dbReference type="Proteomes" id="UP000799092"/>
    </source>
</evidence>
<reference evidence="2" key="1">
    <citation type="submission" date="2019-11" db="EMBL/GenBank/DDBJ databases">
        <authorList>
            <person name="Li J."/>
        </authorList>
    </citation>
    <scope>NUCLEOTIDE SEQUENCE</scope>
    <source>
        <strain evidence="2">B6B</strain>
    </source>
</reference>
<dbReference type="InterPro" id="IPR006121">
    <property type="entry name" value="HMA_dom"/>
</dbReference>
<dbReference type="Pfam" id="PF00403">
    <property type="entry name" value="HMA"/>
    <property type="match status" value="1"/>
</dbReference>
<comment type="caution">
    <text evidence="2">The sequence shown here is derived from an EMBL/GenBank/DDBJ whole genome shotgun (WGS) entry which is preliminary data.</text>
</comment>
<keyword evidence="3" id="KW-1185">Reference proteome</keyword>
<dbReference type="InterPro" id="IPR036163">
    <property type="entry name" value="HMA_dom_sf"/>
</dbReference>
<feature type="domain" description="HMA" evidence="1">
    <location>
        <begin position="3"/>
        <end position="69"/>
    </location>
</feature>
<dbReference type="RefSeq" id="WP_153737497.1">
    <property type="nucleotide sequence ID" value="NZ_WJNG01000012.1"/>
</dbReference>
<dbReference type="Proteomes" id="UP000799092">
    <property type="component" value="Unassembled WGS sequence"/>
</dbReference>
<dbReference type="SUPFAM" id="SSF55008">
    <property type="entry name" value="HMA, heavy metal-associated domain"/>
    <property type="match status" value="1"/>
</dbReference>
<dbReference type="AlphaFoldDB" id="A0A6A8DJE4"/>
<dbReference type="OrthoDB" id="2721717at2"/>
<dbReference type="Gene3D" id="3.30.70.100">
    <property type="match status" value="1"/>
</dbReference>
<sequence length="86" mass="10008">MMRQRTIQIEELSCPSYINRIENALPKLDGVSEVIVKYHLDEVEVIYEESLIHFNEIEGVIRDLGFKISPRLILLEQKTIKGMHLA</sequence>
<name>A0A6A8DJE4_9BACI</name>
<dbReference type="PROSITE" id="PS50846">
    <property type="entry name" value="HMA_2"/>
    <property type="match status" value="1"/>
</dbReference>
<accession>A0A6A8DJE4</accession>
<evidence type="ECO:0000259" key="1">
    <source>
        <dbReference type="PROSITE" id="PS50846"/>
    </source>
</evidence>
<gene>
    <name evidence="2" type="ORF">GH741_14605</name>
</gene>
<organism evidence="2 3">
    <name type="scientific">Aquibacillus halophilus</name>
    <dbReference type="NCBI Taxonomy" id="930132"/>
    <lineage>
        <taxon>Bacteria</taxon>
        <taxon>Bacillati</taxon>
        <taxon>Bacillota</taxon>
        <taxon>Bacilli</taxon>
        <taxon>Bacillales</taxon>
        <taxon>Bacillaceae</taxon>
        <taxon>Aquibacillus</taxon>
    </lineage>
</organism>
<dbReference type="GO" id="GO:0046872">
    <property type="term" value="F:metal ion binding"/>
    <property type="evidence" value="ECO:0007669"/>
    <property type="project" value="InterPro"/>
</dbReference>
<proteinExistence type="predicted"/>